<comment type="caution">
    <text evidence="1">The sequence shown here is derived from an EMBL/GenBank/DDBJ whole genome shotgun (WGS) entry which is preliminary data.</text>
</comment>
<evidence type="ECO:0008006" key="2">
    <source>
        <dbReference type="Google" id="ProtNLM"/>
    </source>
</evidence>
<dbReference type="AlphaFoldDB" id="A0A7V3ZZJ7"/>
<reference evidence="1" key="1">
    <citation type="journal article" date="2020" name="mSystems">
        <title>Genome- and Community-Level Interaction Insights into Carbon Utilization and Element Cycling Functions of Hydrothermarchaeota in Hydrothermal Sediment.</title>
        <authorList>
            <person name="Zhou Z."/>
            <person name="Liu Y."/>
            <person name="Xu W."/>
            <person name="Pan J."/>
            <person name="Luo Z.H."/>
            <person name="Li M."/>
        </authorList>
    </citation>
    <scope>NUCLEOTIDE SEQUENCE [LARGE SCALE GENOMIC DNA]</scope>
    <source>
        <strain evidence="1">SpSt-69</strain>
    </source>
</reference>
<dbReference type="Gene3D" id="3.30.2320.30">
    <property type="entry name" value="ATP synthase, E subunit, C-terminal"/>
    <property type="match status" value="1"/>
</dbReference>
<dbReference type="InterPro" id="IPR038495">
    <property type="entry name" value="ATPase_E_C"/>
</dbReference>
<protein>
    <recommendedName>
        <fullName evidence="2">V-type proton ATPase subunit E</fullName>
    </recommendedName>
</protein>
<proteinExistence type="predicted"/>
<sequence length="191" mass="22354">MGLQEILNKIKEETELKRRGILDRAIAERERILKEADARVEEILHKAQQEKEKLVIQKLNALIADYEIKSNVEIAKIKREILKRVYEKVQRYIIENKQIYSEIVRKLFELVELNGDEEIFVQEGESVINRDFIDQINREKGWKLKLSENPVRISGGFIAKGPNSVIDASIEKLIEILQEETEVHVSNILFF</sequence>
<dbReference type="SUPFAM" id="SSF160527">
    <property type="entry name" value="V-type ATPase subunit E-like"/>
    <property type="match status" value="1"/>
</dbReference>
<gene>
    <name evidence="1" type="ORF">ENU66_08265</name>
</gene>
<accession>A0A7V3ZZJ7</accession>
<organism evidence="1">
    <name type="scientific">candidate division WOR-3 bacterium</name>
    <dbReference type="NCBI Taxonomy" id="2052148"/>
    <lineage>
        <taxon>Bacteria</taxon>
        <taxon>Bacteria division WOR-3</taxon>
    </lineage>
</organism>
<dbReference type="EMBL" id="DTDJ01000050">
    <property type="protein sequence ID" value="HGL18305.1"/>
    <property type="molecule type" value="Genomic_DNA"/>
</dbReference>
<name>A0A7V3ZZJ7_UNCW3</name>
<evidence type="ECO:0000313" key="1">
    <source>
        <dbReference type="EMBL" id="HGL18305.1"/>
    </source>
</evidence>